<gene>
    <name evidence="4" type="ORF">BDK51DRAFT_38568</name>
</gene>
<feature type="compositionally biased region" description="Pro residues" evidence="1">
    <location>
        <begin position="403"/>
        <end position="412"/>
    </location>
</feature>
<feature type="compositionally biased region" description="Pro residues" evidence="1">
    <location>
        <begin position="249"/>
        <end position="260"/>
    </location>
</feature>
<feature type="compositionally biased region" description="Low complexity" evidence="1">
    <location>
        <begin position="391"/>
        <end position="402"/>
    </location>
</feature>
<evidence type="ECO:0000256" key="1">
    <source>
        <dbReference type="SAM" id="MobiDB-lite"/>
    </source>
</evidence>
<feature type="compositionally biased region" description="Pro residues" evidence="1">
    <location>
        <begin position="297"/>
        <end position="312"/>
    </location>
</feature>
<keyword evidence="3" id="KW-0732">Signal</keyword>
<feature type="compositionally biased region" description="Low complexity" evidence="1">
    <location>
        <begin position="413"/>
        <end position="422"/>
    </location>
</feature>
<organism evidence="4 5">
    <name type="scientific">Blyttiomyces helicus</name>
    <dbReference type="NCBI Taxonomy" id="388810"/>
    <lineage>
        <taxon>Eukaryota</taxon>
        <taxon>Fungi</taxon>
        <taxon>Fungi incertae sedis</taxon>
        <taxon>Chytridiomycota</taxon>
        <taxon>Chytridiomycota incertae sedis</taxon>
        <taxon>Chytridiomycetes</taxon>
        <taxon>Chytridiomycetes incertae sedis</taxon>
        <taxon>Blyttiomyces</taxon>
    </lineage>
</organism>
<dbReference type="Proteomes" id="UP000269721">
    <property type="component" value="Unassembled WGS sequence"/>
</dbReference>
<feature type="chain" id="PRO_5020605101" evidence="3">
    <location>
        <begin position="16"/>
        <end position="546"/>
    </location>
</feature>
<accession>A0A4P9W1U8</accession>
<evidence type="ECO:0000313" key="4">
    <source>
        <dbReference type="EMBL" id="RKO86169.1"/>
    </source>
</evidence>
<keyword evidence="2" id="KW-0812">Transmembrane</keyword>
<protein>
    <submittedName>
        <fullName evidence="4">Uncharacterized protein</fullName>
    </submittedName>
</protein>
<dbReference type="EMBL" id="KZ998418">
    <property type="protein sequence ID" value="RKO86169.1"/>
    <property type="molecule type" value="Genomic_DNA"/>
</dbReference>
<keyword evidence="5" id="KW-1185">Reference proteome</keyword>
<keyword evidence="2" id="KW-0472">Membrane</keyword>
<name>A0A4P9W1U8_9FUNG</name>
<evidence type="ECO:0000256" key="2">
    <source>
        <dbReference type="SAM" id="Phobius"/>
    </source>
</evidence>
<feature type="compositionally biased region" description="Pro residues" evidence="1">
    <location>
        <begin position="166"/>
        <end position="180"/>
    </location>
</feature>
<feature type="compositionally biased region" description="Pro residues" evidence="1">
    <location>
        <begin position="222"/>
        <end position="231"/>
    </location>
</feature>
<feature type="region of interest" description="Disordered" evidence="1">
    <location>
        <begin position="104"/>
        <end position="442"/>
    </location>
</feature>
<feature type="signal peptide" evidence="3">
    <location>
        <begin position="1"/>
        <end position="15"/>
    </location>
</feature>
<proteinExistence type="predicted"/>
<reference evidence="5" key="1">
    <citation type="journal article" date="2018" name="Nat. Microbiol.">
        <title>Leveraging single-cell genomics to expand the fungal tree of life.</title>
        <authorList>
            <person name="Ahrendt S.R."/>
            <person name="Quandt C.A."/>
            <person name="Ciobanu D."/>
            <person name="Clum A."/>
            <person name="Salamov A."/>
            <person name="Andreopoulos B."/>
            <person name="Cheng J.F."/>
            <person name="Woyke T."/>
            <person name="Pelin A."/>
            <person name="Henrissat B."/>
            <person name="Reynolds N.K."/>
            <person name="Benny G.L."/>
            <person name="Smith M.E."/>
            <person name="James T.Y."/>
            <person name="Grigoriev I.V."/>
        </authorList>
    </citation>
    <scope>NUCLEOTIDE SEQUENCE [LARGE SCALE GENOMIC DNA]</scope>
</reference>
<evidence type="ECO:0000313" key="5">
    <source>
        <dbReference type="Proteomes" id="UP000269721"/>
    </source>
</evidence>
<feature type="compositionally biased region" description="Low complexity" evidence="1">
    <location>
        <begin position="270"/>
        <end position="283"/>
    </location>
</feature>
<keyword evidence="2" id="KW-1133">Transmembrane helix</keyword>
<sequence length="546" mass="57626">MVLLLLLLLLSPVLAIDSFPVDDMVLPFPVDSPANSAHVVWTVGLRARAVAMLGVSAVGLVAVVGMMVAWVFFGKSIDQRLDSVLKTRLGNGFGFAGLVAPTSYTSTDPLDKPAPSDLPPSRRGSSQVVSRPTPAVAAEQDVPKYPKRGDSGISLAHPSSRALTPLPDPSPPPPPLPPAKPAEGLSPSVPRRDRPPHSHISVKPIMTSGLVAEPSQVNAAPVTPPPSPAPLPSGRRKLRHGRNHSVAVPPSPPTNEPSPPPKERKRDAAKGVQAAPAAAVPSAISNKKLSARTPPVSYSPPTPPSTPLPSPSPSERKLAPPHIAKISHSRSRSNPPLMKSPLTPPLTPTDDHLRAPIIDRFSASSSSAVEPTPVANAWSSGKNTQDQRAFLLRPTTSTTTTAPAPPPPPPLPTLRSSSSLPHLARHAAARHNLHLPRSAAPDTQWYSPFVSGLRIELDAPTPADPPRRHPIGHRYSASVSALSPLAKSSPAPTSTSSFLSSPSPFFAPLPPGIPIPAPRFDDPREPLGGEQFSLFDRRMTFNVRKD</sequence>
<evidence type="ECO:0000256" key="3">
    <source>
        <dbReference type="SAM" id="SignalP"/>
    </source>
</evidence>
<feature type="compositionally biased region" description="Basic residues" evidence="1">
    <location>
        <begin position="423"/>
        <end position="434"/>
    </location>
</feature>
<dbReference type="AlphaFoldDB" id="A0A4P9W1U8"/>
<feature type="compositionally biased region" description="Polar residues" evidence="1">
    <location>
        <begin position="377"/>
        <end position="387"/>
    </location>
</feature>
<feature type="compositionally biased region" description="Basic and acidic residues" evidence="1">
    <location>
        <begin position="141"/>
        <end position="150"/>
    </location>
</feature>
<feature type="compositionally biased region" description="Basic residues" evidence="1">
    <location>
        <begin position="234"/>
        <end position="243"/>
    </location>
</feature>
<feature type="transmembrane region" description="Helical" evidence="2">
    <location>
        <begin position="49"/>
        <end position="73"/>
    </location>
</feature>